<dbReference type="STRING" id="2711.A0A067EHE4"/>
<sequence length="263" mass="29979">MGSDHNLKTWVSDKLMSLVGFSQPTVVQYVIGLSKQAVSAADVQTKLEEFGCSSSTETRTFAQELFARVPRKAAGLNLYQKQEREAALLVKKQKTYTILDADDDADDNGGTAIVDDRPSVASESRKSTKEKKRFRKKTGVEDDDDDEGIAHVEQERRQVKRRTSKDIDDGSDSEEERLRDQREKEQLEQHLRDRDAAATRKLTEPKLTRMEEEEAIRRSNALEKDDIEYLRFVLPLECICVCACCILVCPWLLADLDNFVIKF</sequence>
<protein>
    <recommendedName>
        <fullName evidence="3">PWI domain-containing protein</fullName>
    </recommendedName>
</protein>
<feature type="compositionally biased region" description="Basic and acidic residues" evidence="1">
    <location>
        <begin position="114"/>
        <end position="127"/>
    </location>
</feature>
<keyword evidence="2" id="KW-0472">Membrane</keyword>
<evidence type="ECO:0000313" key="4">
    <source>
        <dbReference type="EMBL" id="KDO54599.1"/>
    </source>
</evidence>
<evidence type="ECO:0000256" key="1">
    <source>
        <dbReference type="SAM" id="MobiDB-lite"/>
    </source>
</evidence>
<dbReference type="EMBL" id="KK784994">
    <property type="protein sequence ID" value="KDO54598.1"/>
    <property type="molecule type" value="Genomic_DNA"/>
</dbReference>
<dbReference type="AlphaFoldDB" id="A0A067EHE4"/>
<evidence type="ECO:0000256" key="2">
    <source>
        <dbReference type="SAM" id="Phobius"/>
    </source>
</evidence>
<keyword evidence="2" id="KW-0812">Transmembrane</keyword>
<dbReference type="EMBL" id="KK784994">
    <property type="protein sequence ID" value="KDO54599.1"/>
    <property type="molecule type" value="Genomic_DNA"/>
</dbReference>
<evidence type="ECO:0000259" key="3">
    <source>
        <dbReference type="Pfam" id="PF01480"/>
    </source>
</evidence>
<gene>
    <name evidence="4" type="ORF">CISIN_1g024716mg</name>
</gene>
<feature type="compositionally biased region" description="Basic and acidic residues" evidence="1">
    <location>
        <begin position="148"/>
        <end position="157"/>
    </location>
</feature>
<feature type="compositionally biased region" description="Basic and acidic residues" evidence="1">
    <location>
        <begin position="176"/>
        <end position="199"/>
    </location>
</feature>
<keyword evidence="2" id="KW-1133">Transmembrane helix</keyword>
<evidence type="ECO:0000313" key="5">
    <source>
        <dbReference type="Proteomes" id="UP000027120"/>
    </source>
</evidence>
<dbReference type="Gene3D" id="1.20.1390.10">
    <property type="entry name" value="PWI domain"/>
    <property type="match status" value="1"/>
</dbReference>
<dbReference type="Pfam" id="PF01480">
    <property type="entry name" value="PWI"/>
    <property type="match status" value="1"/>
</dbReference>
<dbReference type="Proteomes" id="UP000027120">
    <property type="component" value="Unassembled WGS sequence"/>
</dbReference>
<dbReference type="InterPro" id="IPR002483">
    <property type="entry name" value="PWI_dom"/>
</dbReference>
<feature type="compositionally biased region" description="Basic residues" evidence="1">
    <location>
        <begin position="128"/>
        <end position="137"/>
    </location>
</feature>
<accession>A0A067EHE4</accession>
<proteinExistence type="predicted"/>
<dbReference type="SMR" id="A0A067EHE4"/>
<reference evidence="4 5" key="1">
    <citation type="submission" date="2014-04" db="EMBL/GenBank/DDBJ databases">
        <authorList>
            <consortium name="International Citrus Genome Consortium"/>
            <person name="Gmitter F."/>
            <person name="Chen C."/>
            <person name="Farmerie W."/>
            <person name="Harkins T."/>
            <person name="Desany B."/>
            <person name="Mohiuddin M."/>
            <person name="Kodira C."/>
            <person name="Borodovsky M."/>
            <person name="Lomsadze A."/>
            <person name="Burns P."/>
            <person name="Jenkins J."/>
            <person name="Prochnik S."/>
            <person name="Shu S."/>
            <person name="Chapman J."/>
            <person name="Pitluck S."/>
            <person name="Schmutz J."/>
            <person name="Rokhsar D."/>
        </authorList>
    </citation>
    <scope>NUCLEOTIDE SEQUENCE</scope>
</reference>
<organism evidence="4 5">
    <name type="scientific">Citrus sinensis</name>
    <name type="common">Sweet orange</name>
    <name type="synonym">Citrus aurantium var. sinensis</name>
    <dbReference type="NCBI Taxonomy" id="2711"/>
    <lineage>
        <taxon>Eukaryota</taxon>
        <taxon>Viridiplantae</taxon>
        <taxon>Streptophyta</taxon>
        <taxon>Embryophyta</taxon>
        <taxon>Tracheophyta</taxon>
        <taxon>Spermatophyta</taxon>
        <taxon>Magnoliopsida</taxon>
        <taxon>eudicotyledons</taxon>
        <taxon>Gunneridae</taxon>
        <taxon>Pentapetalae</taxon>
        <taxon>rosids</taxon>
        <taxon>malvids</taxon>
        <taxon>Sapindales</taxon>
        <taxon>Rutaceae</taxon>
        <taxon>Aurantioideae</taxon>
        <taxon>Citrus</taxon>
    </lineage>
</organism>
<name>A0A067EHE4_CITSI</name>
<feature type="domain" description="PWI" evidence="3">
    <location>
        <begin position="6"/>
        <end position="67"/>
    </location>
</feature>
<keyword evidence="5" id="KW-1185">Reference proteome</keyword>
<feature type="region of interest" description="Disordered" evidence="1">
    <location>
        <begin position="101"/>
        <end position="199"/>
    </location>
</feature>
<feature type="transmembrane region" description="Helical" evidence="2">
    <location>
        <begin position="232"/>
        <end position="253"/>
    </location>
</feature>